<name>A0A388KRZ7_CHABU</name>
<dbReference type="STRING" id="69332.A0A388KRZ7"/>
<keyword evidence="2" id="KW-0175">Coiled coil</keyword>
<feature type="compositionally biased region" description="Polar residues" evidence="3">
    <location>
        <begin position="1"/>
        <end position="12"/>
    </location>
</feature>
<dbReference type="SMART" id="SM00028">
    <property type="entry name" value="TPR"/>
    <property type="match status" value="3"/>
</dbReference>
<evidence type="ECO:0000313" key="4">
    <source>
        <dbReference type="EMBL" id="GBG72816.1"/>
    </source>
</evidence>
<dbReference type="PANTHER" id="PTHR46014:SF1">
    <property type="entry name" value="TETRATRICOPEPTIDE REPEAT PROTEIN 1"/>
    <property type="match status" value="1"/>
</dbReference>
<keyword evidence="5" id="KW-1185">Reference proteome</keyword>
<dbReference type="PROSITE" id="PS50005">
    <property type="entry name" value="TPR"/>
    <property type="match status" value="1"/>
</dbReference>
<evidence type="ECO:0000256" key="1">
    <source>
        <dbReference type="PROSITE-ProRule" id="PRU00339"/>
    </source>
</evidence>
<dbReference type="AlphaFoldDB" id="A0A388KRZ7"/>
<reference evidence="4 5" key="1">
    <citation type="journal article" date="2018" name="Cell">
        <title>The Chara Genome: Secondary Complexity and Implications for Plant Terrestrialization.</title>
        <authorList>
            <person name="Nishiyama T."/>
            <person name="Sakayama H."/>
            <person name="Vries J.D."/>
            <person name="Buschmann H."/>
            <person name="Saint-Marcoux D."/>
            <person name="Ullrich K.K."/>
            <person name="Haas F.B."/>
            <person name="Vanderstraeten L."/>
            <person name="Becker D."/>
            <person name="Lang D."/>
            <person name="Vosolsobe S."/>
            <person name="Rombauts S."/>
            <person name="Wilhelmsson P.K.I."/>
            <person name="Janitza P."/>
            <person name="Kern R."/>
            <person name="Heyl A."/>
            <person name="Rumpler F."/>
            <person name="Villalobos L.I.A.C."/>
            <person name="Clay J.M."/>
            <person name="Skokan R."/>
            <person name="Toyoda A."/>
            <person name="Suzuki Y."/>
            <person name="Kagoshima H."/>
            <person name="Schijlen E."/>
            <person name="Tajeshwar N."/>
            <person name="Catarino B."/>
            <person name="Hetherington A.J."/>
            <person name="Saltykova A."/>
            <person name="Bonnot C."/>
            <person name="Breuninger H."/>
            <person name="Symeonidi A."/>
            <person name="Radhakrishnan G.V."/>
            <person name="Van Nieuwerburgh F."/>
            <person name="Deforce D."/>
            <person name="Chang C."/>
            <person name="Karol K.G."/>
            <person name="Hedrich R."/>
            <person name="Ulvskov P."/>
            <person name="Glockner G."/>
            <person name="Delwiche C.F."/>
            <person name="Petrasek J."/>
            <person name="Van de Peer Y."/>
            <person name="Friml J."/>
            <person name="Beilby M."/>
            <person name="Dolan L."/>
            <person name="Kohara Y."/>
            <person name="Sugano S."/>
            <person name="Fujiyama A."/>
            <person name="Delaux P.-M."/>
            <person name="Quint M."/>
            <person name="TheiBen G."/>
            <person name="Hagemann M."/>
            <person name="Harholt J."/>
            <person name="Dunand C."/>
            <person name="Zachgo S."/>
            <person name="Langdale J."/>
            <person name="Maumus F."/>
            <person name="Straeten D.V.D."/>
            <person name="Gould S.B."/>
            <person name="Rensing S.A."/>
        </authorList>
    </citation>
    <scope>NUCLEOTIDE SEQUENCE [LARGE SCALE GENOMIC DNA]</scope>
    <source>
        <strain evidence="4 5">S276</strain>
    </source>
</reference>
<dbReference type="EMBL" id="BFEA01000172">
    <property type="protein sequence ID" value="GBG72816.1"/>
    <property type="molecule type" value="Genomic_DNA"/>
</dbReference>
<dbReference type="InterPro" id="IPR052769">
    <property type="entry name" value="TPR_domain_protein"/>
</dbReference>
<evidence type="ECO:0000313" key="5">
    <source>
        <dbReference type="Proteomes" id="UP000265515"/>
    </source>
</evidence>
<dbReference type="Gramene" id="GBG72816">
    <property type="protein sequence ID" value="GBG72816"/>
    <property type="gene ID" value="CBR_g12383"/>
</dbReference>
<gene>
    <name evidence="4" type="ORF">CBR_g12383</name>
</gene>
<dbReference type="SUPFAM" id="SSF48452">
    <property type="entry name" value="TPR-like"/>
    <property type="match status" value="1"/>
</dbReference>
<feature type="repeat" description="TPR" evidence="1">
    <location>
        <begin position="135"/>
        <end position="168"/>
    </location>
</feature>
<accession>A0A388KRZ7</accession>
<sequence length="232" mass="25427">MSGSAAGTSSSQEKAEAVRSEDMASTTSTSSPVSADGGDFGSEPGPRKASILDLDEVQMADDAKAEGNKLYVQKDYAGALECYARALELIPVHEDTIQNRATYHANRAICFLQQAEYVDAVKESTLALELNPNYVKALLRRAQAHEKLDQLEESLQDLKKVVELDPSDKQAKEAVRRLEPAVMAKREKMKEEMLGKLKDLGNSLLGHFGMSLDNFKAVQDPKTGGYSVNFQR</sequence>
<dbReference type="InterPro" id="IPR019734">
    <property type="entry name" value="TPR_rpt"/>
</dbReference>
<dbReference type="PANTHER" id="PTHR46014">
    <property type="entry name" value="TETRATRICOPEPTIDE REPEAT PROTEIN 1"/>
    <property type="match status" value="1"/>
</dbReference>
<dbReference type="InterPro" id="IPR011990">
    <property type="entry name" value="TPR-like_helical_dom_sf"/>
</dbReference>
<evidence type="ECO:0000256" key="2">
    <source>
        <dbReference type="SAM" id="Coils"/>
    </source>
</evidence>
<feature type="coiled-coil region" evidence="2">
    <location>
        <begin position="134"/>
        <end position="161"/>
    </location>
</feature>
<dbReference type="Pfam" id="PF13181">
    <property type="entry name" value="TPR_8"/>
    <property type="match status" value="1"/>
</dbReference>
<organism evidence="4 5">
    <name type="scientific">Chara braunii</name>
    <name type="common">Braun's stonewort</name>
    <dbReference type="NCBI Taxonomy" id="69332"/>
    <lineage>
        <taxon>Eukaryota</taxon>
        <taxon>Viridiplantae</taxon>
        <taxon>Streptophyta</taxon>
        <taxon>Charophyceae</taxon>
        <taxon>Charales</taxon>
        <taxon>Characeae</taxon>
        <taxon>Chara</taxon>
    </lineage>
</organism>
<comment type="caution">
    <text evidence="4">The sequence shown here is derived from an EMBL/GenBank/DDBJ whole genome shotgun (WGS) entry which is preliminary data.</text>
</comment>
<dbReference type="GO" id="GO:0051879">
    <property type="term" value="F:Hsp90 protein binding"/>
    <property type="evidence" value="ECO:0007669"/>
    <property type="project" value="EnsemblPlants"/>
</dbReference>
<proteinExistence type="predicted"/>
<feature type="region of interest" description="Disordered" evidence="3">
    <location>
        <begin position="1"/>
        <end position="48"/>
    </location>
</feature>
<protein>
    <submittedName>
        <fullName evidence="4">Uncharacterized protein</fullName>
    </submittedName>
</protein>
<evidence type="ECO:0000256" key="3">
    <source>
        <dbReference type="SAM" id="MobiDB-lite"/>
    </source>
</evidence>
<dbReference type="OrthoDB" id="1872379at2759"/>
<dbReference type="Proteomes" id="UP000265515">
    <property type="component" value="Unassembled WGS sequence"/>
</dbReference>
<keyword evidence="1" id="KW-0802">TPR repeat</keyword>
<feature type="compositionally biased region" description="Basic and acidic residues" evidence="3">
    <location>
        <begin position="13"/>
        <end position="22"/>
    </location>
</feature>
<dbReference type="Gene3D" id="1.25.40.10">
    <property type="entry name" value="Tetratricopeptide repeat domain"/>
    <property type="match status" value="1"/>
</dbReference>
<dbReference type="OMA" id="IANSHRD"/>